<dbReference type="PANTHER" id="PTHR43312:SF1">
    <property type="entry name" value="NADP-DEPENDENT OXIDOREDUCTASE DOMAIN-CONTAINING PROTEIN"/>
    <property type="match status" value="1"/>
</dbReference>
<accession>A0A7U9TJ25</accession>
<evidence type="ECO:0000313" key="3">
    <source>
        <dbReference type="Proteomes" id="UP000620133"/>
    </source>
</evidence>
<protein>
    <submittedName>
        <fullName evidence="2">Aldo/keto reductase</fullName>
    </submittedName>
</protein>
<sequence>MQNKTFAKTKKTTSRLGFGSWQLGNTEFWGYMSFDDGIKLVKEAVNQGVTFFDTAPGYGAGMSETIIGEAFNQQHDKIIINTKIGHMADGSIDYSVSSLEDQVYESLERLQVSSIDSVLLHNPDMDILCNETDHFEELQRLKEEGLIKAYGVSIDTYEEFEAVLKHVEVDVIEILFNIFFQDCIPLFKKAKEKGITLIAKVPLDSGWLTGKYNKDSEFEGIRSRWDIDTIEQRAYLTDKLKKITKDDSLTKYAIGFVLSFPEIDIVIPGIKNKVQLVEHIKNVDFQLPEDIKEQFIKLYEEHIKNDPLVW</sequence>
<dbReference type="Gene3D" id="3.20.20.100">
    <property type="entry name" value="NADP-dependent oxidoreductase domain"/>
    <property type="match status" value="1"/>
</dbReference>
<dbReference type="PANTHER" id="PTHR43312">
    <property type="entry name" value="D-THREO-ALDOSE 1-DEHYDROGENASE"/>
    <property type="match status" value="1"/>
</dbReference>
<name>A0A7U9TJ25_9MOLU</name>
<dbReference type="RefSeq" id="WP_176239904.1">
    <property type="nucleotide sequence ID" value="NZ_AP024412.1"/>
</dbReference>
<evidence type="ECO:0000313" key="2">
    <source>
        <dbReference type="EMBL" id="BCR36483.1"/>
    </source>
</evidence>
<dbReference type="Pfam" id="PF00248">
    <property type="entry name" value="Aldo_ket_red"/>
    <property type="match status" value="1"/>
</dbReference>
<dbReference type="InterPro" id="IPR053135">
    <property type="entry name" value="AKR2_Oxidoreductase"/>
</dbReference>
<gene>
    <name evidence="2" type="ORF">MPAN_013760</name>
</gene>
<dbReference type="CDD" id="cd19086">
    <property type="entry name" value="AKR_AKR11C1"/>
    <property type="match status" value="1"/>
</dbReference>
<evidence type="ECO:0000259" key="1">
    <source>
        <dbReference type="Pfam" id="PF00248"/>
    </source>
</evidence>
<dbReference type="KEGG" id="manr:MPAN_013760"/>
<dbReference type="AlphaFoldDB" id="A0A7U9TJ25"/>
<reference evidence="2" key="1">
    <citation type="submission" date="2021-01" db="EMBL/GenBank/DDBJ databases">
        <title>Draft genome sequence of Acholeplasmataceae bacterium strain Mahy22.</title>
        <authorList>
            <person name="Watanabe M."/>
            <person name="Kojima H."/>
            <person name="Fukui M."/>
        </authorList>
    </citation>
    <scope>NUCLEOTIDE SEQUENCE</scope>
    <source>
        <strain evidence="2">Mahy22</strain>
    </source>
</reference>
<dbReference type="Proteomes" id="UP000620133">
    <property type="component" value="Chromosome"/>
</dbReference>
<dbReference type="InterPro" id="IPR036812">
    <property type="entry name" value="NAD(P)_OxRdtase_dom_sf"/>
</dbReference>
<keyword evidence="3" id="KW-1185">Reference proteome</keyword>
<dbReference type="SUPFAM" id="SSF51430">
    <property type="entry name" value="NAD(P)-linked oxidoreductase"/>
    <property type="match status" value="1"/>
</dbReference>
<feature type="domain" description="NADP-dependent oxidoreductase" evidence="1">
    <location>
        <begin position="15"/>
        <end position="290"/>
    </location>
</feature>
<organism evidence="2 3">
    <name type="scientific">Mariniplasma anaerobium</name>
    <dbReference type="NCBI Taxonomy" id="2735436"/>
    <lineage>
        <taxon>Bacteria</taxon>
        <taxon>Bacillati</taxon>
        <taxon>Mycoplasmatota</taxon>
        <taxon>Mollicutes</taxon>
        <taxon>Acholeplasmatales</taxon>
        <taxon>Acholeplasmataceae</taxon>
        <taxon>Mariniplasma</taxon>
    </lineage>
</organism>
<proteinExistence type="predicted"/>
<dbReference type="EMBL" id="AP024412">
    <property type="protein sequence ID" value="BCR36483.1"/>
    <property type="molecule type" value="Genomic_DNA"/>
</dbReference>
<dbReference type="InterPro" id="IPR023210">
    <property type="entry name" value="NADP_OxRdtase_dom"/>
</dbReference>